<gene>
    <name evidence="6" type="ORF">JR064_00645</name>
</gene>
<dbReference type="InterPro" id="IPR036390">
    <property type="entry name" value="WH_DNA-bd_sf"/>
</dbReference>
<evidence type="ECO:0000256" key="4">
    <source>
        <dbReference type="ARBA" id="ARBA00023163"/>
    </source>
</evidence>
<dbReference type="InterPro" id="IPR058163">
    <property type="entry name" value="LysR-type_TF_proteobact-type"/>
</dbReference>
<dbReference type="SUPFAM" id="SSF46785">
    <property type="entry name" value="Winged helix' DNA-binding domain"/>
    <property type="match status" value="1"/>
</dbReference>
<evidence type="ECO:0000256" key="3">
    <source>
        <dbReference type="ARBA" id="ARBA00023125"/>
    </source>
</evidence>
<dbReference type="Gene3D" id="1.10.10.10">
    <property type="entry name" value="Winged helix-like DNA-binding domain superfamily/Winged helix DNA-binding domain"/>
    <property type="match status" value="1"/>
</dbReference>
<keyword evidence="2" id="KW-0805">Transcription regulation</keyword>
<dbReference type="InterPro" id="IPR036388">
    <property type="entry name" value="WH-like_DNA-bd_sf"/>
</dbReference>
<dbReference type="InterPro" id="IPR000847">
    <property type="entry name" value="LysR_HTH_N"/>
</dbReference>
<dbReference type="EMBL" id="JAFIWB010000001">
    <property type="protein sequence ID" value="MBN6100673.1"/>
    <property type="molecule type" value="Genomic_DNA"/>
</dbReference>
<keyword evidence="3" id="KW-0238">DNA-binding</keyword>
<feature type="domain" description="HTH lysR-type" evidence="5">
    <location>
        <begin position="20"/>
        <end position="77"/>
    </location>
</feature>
<dbReference type="Pfam" id="PF03466">
    <property type="entry name" value="LysR_substrate"/>
    <property type="match status" value="1"/>
</dbReference>
<dbReference type="PROSITE" id="PS50931">
    <property type="entry name" value="HTH_LYSR"/>
    <property type="match status" value="1"/>
</dbReference>
<organism evidence="6 7">
    <name type="scientific">Xanthomonas bonasiae</name>
    <dbReference type="NCBI Taxonomy" id="2810351"/>
    <lineage>
        <taxon>Bacteria</taxon>
        <taxon>Pseudomonadati</taxon>
        <taxon>Pseudomonadota</taxon>
        <taxon>Gammaproteobacteria</taxon>
        <taxon>Lysobacterales</taxon>
        <taxon>Lysobacteraceae</taxon>
        <taxon>Xanthomonas</taxon>
    </lineage>
</organism>
<evidence type="ECO:0000259" key="5">
    <source>
        <dbReference type="PROSITE" id="PS50931"/>
    </source>
</evidence>
<dbReference type="SUPFAM" id="SSF53850">
    <property type="entry name" value="Periplasmic binding protein-like II"/>
    <property type="match status" value="1"/>
</dbReference>
<evidence type="ECO:0000256" key="1">
    <source>
        <dbReference type="ARBA" id="ARBA00009437"/>
    </source>
</evidence>
<accession>A0ABS3AWC9</accession>
<evidence type="ECO:0000313" key="7">
    <source>
        <dbReference type="Proteomes" id="UP000695802"/>
    </source>
</evidence>
<comment type="similarity">
    <text evidence="1">Belongs to the LysR transcriptional regulatory family.</text>
</comment>
<reference evidence="6 7" key="1">
    <citation type="submission" date="2021-02" db="EMBL/GenBank/DDBJ databases">
        <title>Taxonomically Unique Crown Gall-Associated Xanthomonas Stains Have Deficiency in Virulence Repertories.</title>
        <authorList>
            <person name="Mafakheri H."/>
            <person name="Taghavi S.M."/>
            <person name="Dimkic I."/>
            <person name="Nemanja K."/>
            <person name="Osdaghi E."/>
        </authorList>
    </citation>
    <scope>NUCLEOTIDE SEQUENCE [LARGE SCALE GENOMIC DNA]</scope>
    <source>
        <strain evidence="6 7">FX4</strain>
    </source>
</reference>
<protein>
    <submittedName>
        <fullName evidence="6">LysR family transcriptional regulator</fullName>
    </submittedName>
</protein>
<sequence length="329" mass="36299">MKDAVLSSCAEQDAFRLDAQLLSDLWVFRAAARHGSITGAAAALNVTQGAVSQRVLRLEARLGTELFRRSQRRIALTPAGMTLLGAVNGASAGLNDALSRIARSQGGALVVVCPPSLAIEWLMPHLPDFYRECQGIELHVRAEMVAPHAYWMEEQRVDVVIGYSHAPIAGLCQLAEFAETIFPVCSPATRQRLDAQPAQVRDVLLMHDDAVWLEGELAGAEWREWLDHVAEKPRWRITAERHFNLAYLAYQAAIYGDGLAMARSVGIQRLIDSGLLVPALDRPPVPSAHYRLMSLLPAREGSSAARFTEWLIGSMRRTQQRALAALEHR</sequence>
<dbReference type="Gene3D" id="3.40.190.10">
    <property type="entry name" value="Periplasmic binding protein-like II"/>
    <property type="match status" value="2"/>
</dbReference>
<dbReference type="PANTHER" id="PTHR30537">
    <property type="entry name" value="HTH-TYPE TRANSCRIPTIONAL REGULATOR"/>
    <property type="match status" value="1"/>
</dbReference>
<proteinExistence type="inferred from homology"/>
<evidence type="ECO:0000256" key="2">
    <source>
        <dbReference type="ARBA" id="ARBA00023015"/>
    </source>
</evidence>
<dbReference type="InterPro" id="IPR005119">
    <property type="entry name" value="LysR_subst-bd"/>
</dbReference>
<dbReference type="RefSeq" id="WP_191826462.1">
    <property type="nucleotide sequence ID" value="NZ_JACSQX010000012.1"/>
</dbReference>
<dbReference type="Pfam" id="PF00126">
    <property type="entry name" value="HTH_1"/>
    <property type="match status" value="1"/>
</dbReference>
<evidence type="ECO:0000313" key="6">
    <source>
        <dbReference type="EMBL" id="MBN6100673.1"/>
    </source>
</evidence>
<dbReference type="PANTHER" id="PTHR30537:SF74">
    <property type="entry name" value="HTH-TYPE TRANSCRIPTIONAL REGULATOR TRPI"/>
    <property type="match status" value="1"/>
</dbReference>
<comment type="caution">
    <text evidence="6">The sequence shown here is derived from an EMBL/GenBank/DDBJ whole genome shotgun (WGS) entry which is preliminary data.</text>
</comment>
<keyword evidence="7" id="KW-1185">Reference proteome</keyword>
<keyword evidence="4" id="KW-0804">Transcription</keyword>
<dbReference type="Proteomes" id="UP000695802">
    <property type="component" value="Unassembled WGS sequence"/>
</dbReference>
<name>A0ABS3AWC9_9XANT</name>
<dbReference type="PRINTS" id="PR00039">
    <property type="entry name" value="HTHLYSR"/>
</dbReference>